<dbReference type="Proteomes" id="UP000269374">
    <property type="component" value="Chromosome"/>
</dbReference>
<proteinExistence type="predicted"/>
<accession>A0A387BBB3</accession>
<dbReference type="EMBL" id="CP032627">
    <property type="protein sequence ID" value="AYG01165.1"/>
    <property type="molecule type" value="Genomic_DNA"/>
</dbReference>
<evidence type="ECO:0008006" key="3">
    <source>
        <dbReference type="Google" id="ProtNLM"/>
    </source>
</evidence>
<keyword evidence="2" id="KW-1185">Reference proteome</keyword>
<name>A0A387BBB3_9LACT</name>
<protein>
    <recommendedName>
        <fullName evidence="3">CopG family transcriptional regulator</fullName>
    </recommendedName>
</protein>
<gene>
    <name evidence="1" type="ORF">D7I46_08680</name>
</gene>
<dbReference type="KEGG" id="lact:D7I46_08680"/>
<evidence type="ECO:0000313" key="2">
    <source>
        <dbReference type="Proteomes" id="UP000269374"/>
    </source>
</evidence>
<dbReference type="AlphaFoldDB" id="A0A387BBB3"/>
<sequence length="76" mass="8607">MTKVPEISVKITAEAHEKLKILKLATNKTQIDLLSLAIEYYLDVTALENYKVKAMEALLHEVAEKEDGQMSIDDFL</sequence>
<evidence type="ECO:0000313" key="1">
    <source>
        <dbReference type="EMBL" id="AYG01165.1"/>
    </source>
</evidence>
<dbReference type="RefSeq" id="WP_120772545.1">
    <property type="nucleotide sequence ID" value="NZ_CP032627.1"/>
</dbReference>
<organism evidence="1 2">
    <name type="scientific">Lactococcus allomyrinae</name>
    <dbReference type="NCBI Taxonomy" id="2419773"/>
    <lineage>
        <taxon>Bacteria</taxon>
        <taxon>Bacillati</taxon>
        <taxon>Bacillota</taxon>
        <taxon>Bacilli</taxon>
        <taxon>Lactobacillales</taxon>
        <taxon>Streptococcaceae</taxon>
        <taxon>Lactococcus</taxon>
    </lineage>
</organism>
<reference evidence="1 2" key="1">
    <citation type="submission" date="2018-09" db="EMBL/GenBank/DDBJ databases">
        <title>Genome sequencing of strain 1JSPR-7.</title>
        <authorList>
            <person name="Heo J."/>
            <person name="Kim S.-J."/>
            <person name="Kwon S.-W."/>
        </authorList>
    </citation>
    <scope>NUCLEOTIDE SEQUENCE [LARGE SCALE GENOMIC DNA]</scope>
    <source>
        <strain evidence="1 2">1JSPR-7</strain>
    </source>
</reference>